<protein>
    <submittedName>
        <fullName evidence="1">Uncharacterized protein</fullName>
    </submittedName>
</protein>
<proteinExistence type="predicted"/>
<organism evidence="1">
    <name type="scientific">Medicago truncatula</name>
    <name type="common">Barrel medic</name>
    <name type="synonym">Medicago tribuloides</name>
    <dbReference type="NCBI Taxonomy" id="3880"/>
    <lineage>
        <taxon>Eukaryota</taxon>
        <taxon>Viridiplantae</taxon>
        <taxon>Streptophyta</taxon>
        <taxon>Embryophyta</taxon>
        <taxon>Tracheophyta</taxon>
        <taxon>Spermatophyta</taxon>
        <taxon>Magnoliopsida</taxon>
        <taxon>eudicotyledons</taxon>
        <taxon>Gunneridae</taxon>
        <taxon>Pentapetalae</taxon>
        <taxon>rosids</taxon>
        <taxon>fabids</taxon>
        <taxon>Fabales</taxon>
        <taxon>Fabaceae</taxon>
        <taxon>Papilionoideae</taxon>
        <taxon>50 kb inversion clade</taxon>
        <taxon>NPAAA clade</taxon>
        <taxon>Hologalegina</taxon>
        <taxon>IRL clade</taxon>
        <taxon>Trifolieae</taxon>
        <taxon>Medicago</taxon>
    </lineage>
</organism>
<dbReference type="AlphaFoldDB" id="Q2HW34"/>
<name>Q2HW34_MEDTR</name>
<reference evidence="1" key="1">
    <citation type="submission" date="2004-04" db="EMBL/GenBank/DDBJ databases">
        <authorList>
            <person name="Town C.D."/>
        </authorList>
    </citation>
    <scope>NUCLEOTIDE SEQUENCE</scope>
</reference>
<reference evidence="1" key="2">
    <citation type="submission" date="2007-03" db="EMBL/GenBank/DDBJ databases">
        <authorList>
            <consortium name="The International Medicago Genome Annotation Group"/>
        </authorList>
    </citation>
    <scope>NUCLEOTIDE SEQUENCE</scope>
</reference>
<gene>
    <name evidence="1" type="ORF">MtrDRAFT_AC147963g16v2</name>
</gene>
<sequence>MSDELAPIDESVSKESVRGCDPSIPYNKSNFTYTFIIQLKIISQPQSVGLNVGNVVSLSKSKRSSGLTL</sequence>
<accession>Q2HW34</accession>
<dbReference type="EMBL" id="AC147963">
    <property type="protein sequence ID" value="ABD28349.1"/>
    <property type="molecule type" value="Genomic_DNA"/>
</dbReference>
<evidence type="ECO:0000313" key="1">
    <source>
        <dbReference type="EMBL" id="ABD28349.1"/>
    </source>
</evidence>